<dbReference type="Proteomes" id="UP000246483">
    <property type="component" value="Unassembled WGS sequence"/>
</dbReference>
<accession>A0A317RHS9</accession>
<comment type="caution">
    <text evidence="1">The sequence shown here is derived from an EMBL/GenBank/DDBJ whole genome shotgun (WGS) entry which is preliminary data.</text>
</comment>
<dbReference type="EMBL" id="QGUB01000001">
    <property type="protein sequence ID" value="PWW48646.1"/>
    <property type="molecule type" value="Genomic_DNA"/>
</dbReference>
<proteinExistence type="predicted"/>
<name>A0A317RHS9_9BURK</name>
<dbReference type="OrthoDB" id="8808674at2"/>
<organism evidence="1 2">
    <name type="scientific">Melaminivora alkalimesophila</name>
    <dbReference type="NCBI Taxonomy" id="1165852"/>
    <lineage>
        <taxon>Bacteria</taxon>
        <taxon>Pseudomonadati</taxon>
        <taxon>Pseudomonadota</taxon>
        <taxon>Betaproteobacteria</taxon>
        <taxon>Burkholderiales</taxon>
        <taxon>Comamonadaceae</taxon>
        <taxon>Melaminivora</taxon>
    </lineage>
</organism>
<dbReference type="RefSeq" id="WP_019375194.1">
    <property type="nucleotide sequence ID" value="NZ_ALEE01000761.1"/>
</dbReference>
<evidence type="ECO:0000313" key="1">
    <source>
        <dbReference type="EMBL" id="PWW48646.1"/>
    </source>
</evidence>
<reference evidence="1 2" key="1">
    <citation type="submission" date="2018-05" db="EMBL/GenBank/DDBJ databases">
        <title>Genomic Encyclopedia of Type Strains, Phase IV (KMG-IV): sequencing the most valuable type-strain genomes for metagenomic binning, comparative biology and taxonomic classification.</title>
        <authorList>
            <person name="Goeker M."/>
        </authorList>
    </citation>
    <scope>NUCLEOTIDE SEQUENCE [LARGE SCALE GENOMIC DNA]</scope>
    <source>
        <strain evidence="1 2">DSM 26006</strain>
    </source>
</reference>
<sequence length="247" mass="25399">MTKTQPDDPHLAHAAAWSALGVQHAILARAMPVVRHDLAGMLTIMRMGTVVLRRRVAAEASSGAGPSAAAGESIATQLDQLEEHLASLSDSARRLRHWDLGGPAKPEPLAATAELAHALAYPLLAMRGLELALGSPEQSLPSAPAPQQPMLCLLLGAIHILAEDPDPIPACVRVVAAPEGPGLRVQAEGQAADAPPATPAPGMPVLDAAALERLARHLGVGLRHGPGWFEIEAPAAAPAPAAVPPLP</sequence>
<gene>
    <name evidence="1" type="ORF">DFR36_101150</name>
</gene>
<evidence type="ECO:0000313" key="2">
    <source>
        <dbReference type="Proteomes" id="UP000246483"/>
    </source>
</evidence>
<keyword evidence="2" id="KW-1185">Reference proteome</keyword>
<dbReference type="AlphaFoldDB" id="A0A317RHS9"/>
<protein>
    <submittedName>
        <fullName evidence="1">Uncharacterized protein</fullName>
    </submittedName>
</protein>